<dbReference type="Gene3D" id="1.20.1280.50">
    <property type="match status" value="1"/>
</dbReference>
<feature type="domain" description="F-box" evidence="2">
    <location>
        <begin position="1"/>
        <end position="53"/>
    </location>
</feature>
<dbReference type="OrthoDB" id="2884925at2759"/>
<dbReference type="InterPro" id="IPR001810">
    <property type="entry name" value="F-box_dom"/>
</dbReference>
<dbReference type="SUPFAM" id="SSF52058">
    <property type="entry name" value="L domain-like"/>
    <property type="match status" value="1"/>
</dbReference>
<proteinExistence type="predicted"/>
<feature type="region of interest" description="Disordered" evidence="1">
    <location>
        <begin position="286"/>
        <end position="306"/>
    </location>
</feature>
<reference evidence="3 4" key="1">
    <citation type="journal article" date="2015" name="Fungal Genet. Biol.">
        <title>Evolution of novel wood decay mechanisms in Agaricales revealed by the genome sequences of Fistulina hepatica and Cylindrobasidium torrendii.</title>
        <authorList>
            <person name="Floudas D."/>
            <person name="Held B.W."/>
            <person name="Riley R."/>
            <person name="Nagy L.G."/>
            <person name="Koehler G."/>
            <person name="Ransdell A.S."/>
            <person name="Younus H."/>
            <person name="Chow J."/>
            <person name="Chiniquy J."/>
            <person name="Lipzen A."/>
            <person name="Tritt A."/>
            <person name="Sun H."/>
            <person name="Haridas S."/>
            <person name="LaButti K."/>
            <person name="Ohm R.A."/>
            <person name="Kues U."/>
            <person name="Blanchette R.A."/>
            <person name="Grigoriev I.V."/>
            <person name="Minto R.E."/>
            <person name="Hibbett D.S."/>
        </authorList>
    </citation>
    <scope>NUCLEOTIDE SEQUENCE [LARGE SCALE GENOMIC DNA]</scope>
    <source>
        <strain evidence="3 4">FP15055 ss-10</strain>
    </source>
</reference>
<feature type="region of interest" description="Disordered" evidence="1">
    <location>
        <begin position="320"/>
        <end position="363"/>
    </location>
</feature>
<sequence>MSVDKLPVEIMVEIFRHCIVNPVAASERRKQIGSVNKTWRRLLYTTRSIWSTIHFESRENGVLGSLDSRFDDLDLCLALSYPLPLDITIVVDIPNKLGQPNCKRPAAHCQALLTISGHADRWRDFSIEGCEWVFEYLPPLHHLEHSTFLRTFAARITDASDCKYYWDNEEAQVSLPNVTRFETNFGLLAGVSLTLTNLVTLTAGFDNIKQCHQMLAKTIHLTELTLIHVGTSTHDTALNVSNVLSVTSVRTLRLTKCGLAWVHFFSFPSLESLMLLKLANEMSTTRTPCTSATRQKSSAPHPGQMRQTLFPRCLTSLSRPRPNSLVSSRPAANGSAHPAAPRIPGSYNSVGEIRRSSRARSWK</sequence>
<keyword evidence="4" id="KW-1185">Reference proteome</keyword>
<dbReference type="EMBL" id="KN880474">
    <property type="protein sequence ID" value="KIY70070.1"/>
    <property type="molecule type" value="Genomic_DNA"/>
</dbReference>
<dbReference type="AlphaFoldDB" id="A0A0D7BIL0"/>
<dbReference type="PROSITE" id="PS50181">
    <property type="entry name" value="FBOX"/>
    <property type="match status" value="1"/>
</dbReference>
<accession>A0A0D7BIL0</accession>
<evidence type="ECO:0000313" key="4">
    <source>
        <dbReference type="Proteomes" id="UP000054007"/>
    </source>
</evidence>
<name>A0A0D7BIL0_9AGAR</name>
<feature type="compositionally biased region" description="Polar residues" evidence="1">
    <location>
        <begin position="286"/>
        <end position="298"/>
    </location>
</feature>
<protein>
    <recommendedName>
        <fullName evidence="2">F-box domain-containing protein</fullName>
    </recommendedName>
</protein>
<evidence type="ECO:0000313" key="3">
    <source>
        <dbReference type="EMBL" id="KIY70070.1"/>
    </source>
</evidence>
<organism evidence="3 4">
    <name type="scientific">Cylindrobasidium torrendii FP15055 ss-10</name>
    <dbReference type="NCBI Taxonomy" id="1314674"/>
    <lineage>
        <taxon>Eukaryota</taxon>
        <taxon>Fungi</taxon>
        <taxon>Dikarya</taxon>
        <taxon>Basidiomycota</taxon>
        <taxon>Agaricomycotina</taxon>
        <taxon>Agaricomycetes</taxon>
        <taxon>Agaricomycetidae</taxon>
        <taxon>Agaricales</taxon>
        <taxon>Marasmiineae</taxon>
        <taxon>Physalacriaceae</taxon>
        <taxon>Cylindrobasidium</taxon>
    </lineage>
</organism>
<evidence type="ECO:0000256" key="1">
    <source>
        <dbReference type="SAM" id="MobiDB-lite"/>
    </source>
</evidence>
<gene>
    <name evidence="3" type="ORF">CYLTODRAFT_420157</name>
</gene>
<dbReference type="Proteomes" id="UP000054007">
    <property type="component" value="Unassembled WGS sequence"/>
</dbReference>
<evidence type="ECO:0000259" key="2">
    <source>
        <dbReference type="PROSITE" id="PS50181"/>
    </source>
</evidence>